<dbReference type="AlphaFoldDB" id="A0A2D6YIW2"/>
<name>A0A2D6YIW2_9DELT</name>
<evidence type="ECO:0000313" key="2">
    <source>
        <dbReference type="Proteomes" id="UP000226525"/>
    </source>
</evidence>
<comment type="caution">
    <text evidence="1">The sequence shown here is derived from an EMBL/GenBank/DDBJ whole genome shotgun (WGS) entry which is preliminary data.</text>
</comment>
<dbReference type="Proteomes" id="UP000226525">
    <property type="component" value="Unassembled WGS sequence"/>
</dbReference>
<proteinExistence type="predicted"/>
<organism evidence="1 2">
    <name type="scientific">SAR324 cluster bacterium</name>
    <dbReference type="NCBI Taxonomy" id="2024889"/>
    <lineage>
        <taxon>Bacteria</taxon>
        <taxon>Deltaproteobacteria</taxon>
        <taxon>SAR324 cluster</taxon>
    </lineage>
</organism>
<accession>A0A2D6YIW2</accession>
<reference evidence="2" key="1">
    <citation type="submission" date="2017-09" db="EMBL/GenBank/DDBJ databases">
        <title>The Reconstruction of 2,631 Draft Metagenome-Assembled Genomes from the Global Oceans.</title>
        <authorList>
            <person name="Tully B.J."/>
            <person name="Graham E.D."/>
            <person name="Heidelberg J.F."/>
        </authorList>
    </citation>
    <scope>NUCLEOTIDE SEQUENCE [LARGE SCALE GENOMIC DNA]</scope>
</reference>
<protein>
    <submittedName>
        <fullName evidence="1">Uncharacterized protein</fullName>
    </submittedName>
</protein>
<sequence>MSAHSVAASTTNIREVLKTYANIAFAKFQDAFSTAQALDSAIGNLLDQFNLIKIFASGLQFFALTKIFVSLNF</sequence>
<gene>
    <name evidence="1" type="ORF">CMN54_06790</name>
</gene>
<dbReference type="EMBL" id="NZEX01000079">
    <property type="protein sequence ID" value="MAH63137.1"/>
    <property type="molecule type" value="Genomic_DNA"/>
</dbReference>
<evidence type="ECO:0000313" key="1">
    <source>
        <dbReference type="EMBL" id="MAH63137.1"/>
    </source>
</evidence>